<protein>
    <submittedName>
        <fullName evidence="1">Uncharacterized protein</fullName>
    </submittedName>
</protein>
<gene>
    <name evidence="1" type="ORF">METZ01_LOCUS147312</name>
</gene>
<organism evidence="1">
    <name type="scientific">marine metagenome</name>
    <dbReference type="NCBI Taxonomy" id="408172"/>
    <lineage>
        <taxon>unclassified sequences</taxon>
        <taxon>metagenomes</taxon>
        <taxon>ecological metagenomes</taxon>
    </lineage>
</organism>
<evidence type="ECO:0000313" key="1">
    <source>
        <dbReference type="EMBL" id="SVA94458.1"/>
    </source>
</evidence>
<dbReference type="AlphaFoldDB" id="A0A381ZYS2"/>
<accession>A0A381ZYS2</accession>
<reference evidence="1" key="1">
    <citation type="submission" date="2018-05" db="EMBL/GenBank/DDBJ databases">
        <authorList>
            <person name="Lanie J.A."/>
            <person name="Ng W.-L."/>
            <person name="Kazmierczak K.M."/>
            <person name="Andrzejewski T.M."/>
            <person name="Davidsen T.M."/>
            <person name="Wayne K.J."/>
            <person name="Tettelin H."/>
            <person name="Glass J.I."/>
            <person name="Rusch D."/>
            <person name="Podicherti R."/>
            <person name="Tsui H.-C.T."/>
            <person name="Winkler M.E."/>
        </authorList>
    </citation>
    <scope>NUCLEOTIDE SEQUENCE</scope>
</reference>
<proteinExistence type="predicted"/>
<sequence>MDVYPDSLPYRELIVEENPYALFMEDMDEAIIGICRKAGSPSVLAYSYDKYIEILMEQENMSYGEAIEWMEFNVVSAYMGEHTPVFIES</sequence>
<dbReference type="EMBL" id="UINC01023223">
    <property type="protein sequence ID" value="SVA94458.1"/>
    <property type="molecule type" value="Genomic_DNA"/>
</dbReference>
<name>A0A381ZYS2_9ZZZZ</name>